<evidence type="ECO:0000256" key="1">
    <source>
        <dbReference type="ARBA" id="ARBA00004141"/>
    </source>
</evidence>
<protein>
    <recommendedName>
        <fullName evidence="8">HemY N-terminal domain-containing protein</fullName>
    </recommendedName>
</protein>
<dbReference type="KEGG" id="hpse:HPF_18780"/>
<dbReference type="EMBL" id="CP037867">
    <property type="protein sequence ID" value="QBM29746.1"/>
    <property type="molecule type" value="Genomic_DNA"/>
</dbReference>
<reference evidence="9 10" key="1">
    <citation type="submission" date="2019-03" db="EMBL/GenBank/DDBJ databases">
        <authorList>
            <person name="Sebastian G."/>
            <person name="Baumann P."/>
            <person name="Ruckert C."/>
            <person name="Kalinowski J."/>
            <person name="Nebel B."/>
            <person name="Takors R."/>
            <person name="Blombach B."/>
        </authorList>
    </citation>
    <scope>NUCLEOTIDE SEQUENCE [LARGE SCALE GENOMIC DNA]</scope>
    <source>
        <strain evidence="9 10">DSM 1084</strain>
    </source>
</reference>
<organism evidence="9 10">
    <name type="scientific">Hydrogenophaga pseudoflava</name>
    <name type="common">Pseudomonas carboxydoflava</name>
    <dbReference type="NCBI Taxonomy" id="47421"/>
    <lineage>
        <taxon>Bacteria</taxon>
        <taxon>Pseudomonadati</taxon>
        <taxon>Pseudomonadota</taxon>
        <taxon>Betaproteobacteria</taxon>
        <taxon>Burkholderiales</taxon>
        <taxon>Comamonadaceae</taxon>
        <taxon>Hydrogenophaga</taxon>
    </lineage>
</organism>
<evidence type="ECO:0000313" key="9">
    <source>
        <dbReference type="EMBL" id="QBM29746.1"/>
    </source>
</evidence>
<keyword evidence="4 7" id="KW-0812">Transmembrane</keyword>
<dbReference type="AlphaFoldDB" id="A0A4P6X524"/>
<name>A0A4P6X524_HYDPS</name>
<dbReference type="GO" id="GO:0042168">
    <property type="term" value="P:heme metabolic process"/>
    <property type="evidence" value="ECO:0007669"/>
    <property type="project" value="InterPro"/>
</dbReference>
<dbReference type="RefSeq" id="WP_341785642.1">
    <property type="nucleotide sequence ID" value="NZ_CP037867.1"/>
</dbReference>
<evidence type="ECO:0000313" key="10">
    <source>
        <dbReference type="Proteomes" id="UP000293912"/>
    </source>
</evidence>
<evidence type="ECO:0000259" key="8">
    <source>
        <dbReference type="Pfam" id="PF07219"/>
    </source>
</evidence>
<evidence type="ECO:0000256" key="7">
    <source>
        <dbReference type="SAM" id="Phobius"/>
    </source>
</evidence>
<comment type="subcellular location">
    <subcellularLocation>
        <location evidence="2">Cell membrane</location>
    </subcellularLocation>
    <subcellularLocation>
        <location evidence="1">Membrane</location>
        <topology evidence="1">Multi-pass membrane protein</topology>
    </subcellularLocation>
</comment>
<gene>
    <name evidence="9" type="ORF">HPF_18780</name>
</gene>
<keyword evidence="3" id="KW-1003">Cell membrane</keyword>
<dbReference type="GO" id="GO:0005886">
    <property type="term" value="C:plasma membrane"/>
    <property type="evidence" value="ECO:0007669"/>
    <property type="project" value="UniProtKB-SubCell"/>
</dbReference>
<dbReference type="InterPro" id="IPR010817">
    <property type="entry name" value="HemY_N"/>
</dbReference>
<evidence type="ECO:0000256" key="5">
    <source>
        <dbReference type="ARBA" id="ARBA00022989"/>
    </source>
</evidence>
<dbReference type="Pfam" id="PF07219">
    <property type="entry name" value="HemY_N"/>
    <property type="match status" value="1"/>
</dbReference>
<evidence type="ECO:0000256" key="4">
    <source>
        <dbReference type="ARBA" id="ARBA00022692"/>
    </source>
</evidence>
<keyword evidence="5 7" id="KW-1133">Transmembrane helix</keyword>
<dbReference type="Proteomes" id="UP000293912">
    <property type="component" value="Chromosome"/>
</dbReference>
<evidence type="ECO:0000256" key="2">
    <source>
        <dbReference type="ARBA" id="ARBA00004236"/>
    </source>
</evidence>
<dbReference type="InterPro" id="IPR005254">
    <property type="entry name" value="Heme_biosyn_assoc_TPR_pro"/>
</dbReference>
<keyword evidence="10" id="KW-1185">Reference proteome</keyword>
<accession>A0A4P6X524</accession>
<keyword evidence="6 7" id="KW-0472">Membrane</keyword>
<sequence>MNGPRRQRGAMRNVFWLLGLAALAVALALLTGHNQAMVSLFWPPYRFDVSFNFVLFCLVAGFVLLYLALRALSMFRELPRQAQRWRSQQMERAAVGALMDALSNQIAGRFVRAQAAGLAALEQLNSHPAAQWPRRGQLQQLAHLLVAEAAQSLQNRSARDEHLQAALHPKLAKESTEAREGALMRAVRWAVEDRDLQAARSHLDELPQGASRRIQTLRLKLRVARLGGATAEALEAARLLAKHRAFSPEASRSIVRGLALDALREAHDLAQLQSVWSRLDASERAMPELILAAVERAHRLVALAPDEDMAAQAHELTGGWLEPVWQGFAALDEGLQHKLALAMEPGLMRLDATGLARLEQSQRQWPNNAYLQYLTGQACRQRQLWGKASQLLGQASHSLREPALLRRTWCALALLAEERQDQAGAQAAWKRAALLGD</sequence>
<evidence type="ECO:0000256" key="6">
    <source>
        <dbReference type="ARBA" id="ARBA00023136"/>
    </source>
</evidence>
<proteinExistence type="predicted"/>
<evidence type="ECO:0000256" key="3">
    <source>
        <dbReference type="ARBA" id="ARBA00022475"/>
    </source>
</evidence>
<feature type="domain" description="HemY N-terminal" evidence="8">
    <location>
        <begin position="38"/>
        <end position="151"/>
    </location>
</feature>
<feature type="transmembrane region" description="Helical" evidence="7">
    <location>
        <begin position="52"/>
        <end position="72"/>
    </location>
</feature>
<dbReference type="NCBIfam" id="TIGR00540">
    <property type="entry name" value="TPR_hemY_coli"/>
    <property type="match status" value="1"/>
</dbReference>